<evidence type="ECO:0000313" key="3">
    <source>
        <dbReference type="Proteomes" id="UP000317951"/>
    </source>
</evidence>
<reference evidence="2 3" key="1">
    <citation type="submission" date="2019-06" db="EMBL/GenBank/DDBJ databases">
        <title>Pseudomonas bimorpha sp. nov. isolated from bovine raw milk and skim milk concentrate.</title>
        <authorList>
            <person name="Hofmann K."/>
            <person name="Huptas C."/>
            <person name="Doll E."/>
            <person name="Scherer S."/>
            <person name="Wenning M."/>
        </authorList>
    </citation>
    <scope>NUCLEOTIDE SEQUENCE [LARGE SCALE GENOMIC DNA]</scope>
    <source>
        <strain evidence="2 3">DSM 17835</strain>
    </source>
</reference>
<dbReference type="Proteomes" id="UP000317951">
    <property type="component" value="Unassembled WGS sequence"/>
</dbReference>
<organism evidence="2 3">
    <name type="scientific">Pseudomonas extremaustralis</name>
    <dbReference type="NCBI Taxonomy" id="359110"/>
    <lineage>
        <taxon>Bacteria</taxon>
        <taxon>Pseudomonadati</taxon>
        <taxon>Pseudomonadota</taxon>
        <taxon>Gammaproteobacteria</taxon>
        <taxon>Pseudomonadales</taxon>
        <taxon>Pseudomonadaceae</taxon>
        <taxon>Pseudomonas</taxon>
    </lineage>
</organism>
<keyword evidence="1" id="KW-0812">Transmembrane</keyword>
<dbReference type="RefSeq" id="WP_130926033.1">
    <property type="nucleotide sequence ID" value="NZ_LT629689.1"/>
</dbReference>
<name>A0A5C5QN44_9PSED</name>
<evidence type="ECO:0000313" key="2">
    <source>
        <dbReference type="EMBL" id="TWS06933.1"/>
    </source>
</evidence>
<dbReference type="AlphaFoldDB" id="A0A5C5QN44"/>
<accession>A0A5C5QN44</accession>
<evidence type="ECO:0008006" key="4">
    <source>
        <dbReference type="Google" id="ProtNLM"/>
    </source>
</evidence>
<protein>
    <recommendedName>
        <fullName evidence="4">Cytochrome b561 bacterial/Ni-hydrogenase domain-containing protein</fullName>
    </recommendedName>
</protein>
<comment type="caution">
    <text evidence="2">The sequence shown here is derived from an EMBL/GenBank/DDBJ whole genome shotgun (WGS) entry which is preliminary data.</text>
</comment>
<gene>
    <name evidence="2" type="ORF">FIV36_03175</name>
</gene>
<dbReference type="EMBL" id="VFET01000002">
    <property type="protein sequence ID" value="TWS06933.1"/>
    <property type="molecule type" value="Genomic_DNA"/>
</dbReference>
<dbReference type="GeneID" id="78557640"/>
<dbReference type="OrthoDB" id="8589936at2"/>
<keyword evidence="1" id="KW-0472">Membrane</keyword>
<proteinExistence type="predicted"/>
<feature type="transmembrane region" description="Helical" evidence="1">
    <location>
        <begin position="15"/>
        <end position="33"/>
    </location>
</feature>
<evidence type="ECO:0000256" key="1">
    <source>
        <dbReference type="SAM" id="Phobius"/>
    </source>
</evidence>
<sequence>MPETAALGFGRHHRVGVALLLMLVMHIGAVVMHERRGKRVMERMLF</sequence>
<keyword evidence="1" id="KW-1133">Transmembrane helix</keyword>